<name>A0ABW6AC21_9BACT</name>
<accession>A0ABW6AC21</accession>
<feature type="domain" description="Sucrose hydrolase-like C-terminal" evidence="2">
    <location>
        <begin position="132"/>
        <end position="190"/>
    </location>
</feature>
<dbReference type="Pfam" id="PF22157">
    <property type="entry name" value="SupH-like_C"/>
    <property type="match status" value="1"/>
</dbReference>
<evidence type="ECO:0000313" key="4">
    <source>
        <dbReference type="Proteomes" id="UP001597512"/>
    </source>
</evidence>
<dbReference type="RefSeq" id="WP_381497094.1">
    <property type="nucleotide sequence ID" value="NZ_JBHUOM010000001.1"/>
</dbReference>
<proteinExistence type="predicted"/>
<sequence length="193" mass="21980">MLGDRRLIELAYSMLFSLPGMPVIRYGEEIGMGDDLTLKERLSIRTPMHWSTRLNRGFSGAAKLVRPVISKGPYRYTQVNVASQRSDSASLLNKITRLARLRKQCPEIGWGKWDILDTGSEHVLAIRYDWKGRSLVTIHNFSPDPQQCQLSKILKPKSTLLNLLDNTQHQVGSKGEYTAQVPGYGYTWYRLVN</sequence>
<evidence type="ECO:0000313" key="3">
    <source>
        <dbReference type="EMBL" id="MFD2932910.1"/>
    </source>
</evidence>
<evidence type="ECO:0000259" key="1">
    <source>
        <dbReference type="Pfam" id="PF00128"/>
    </source>
</evidence>
<dbReference type="Gene3D" id="2.60.40.1180">
    <property type="entry name" value="Golgi alpha-mannosidase II"/>
    <property type="match status" value="1"/>
</dbReference>
<dbReference type="EMBL" id="JBHUOM010000001">
    <property type="protein sequence ID" value="MFD2932910.1"/>
    <property type="molecule type" value="Genomic_DNA"/>
</dbReference>
<dbReference type="InterPro" id="IPR017853">
    <property type="entry name" value="GH"/>
</dbReference>
<dbReference type="InterPro" id="IPR013780">
    <property type="entry name" value="Glyco_hydro_b"/>
</dbReference>
<comment type="caution">
    <text evidence="3">The sequence shown here is derived from an EMBL/GenBank/DDBJ whole genome shotgun (WGS) entry which is preliminary data.</text>
</comment>
<feature type="domain" description="Glycosyl hydrolase family 13 catalytic" evidence="1">
    <location>
        <begin position="7"/>
        <end position="108"/>
    </location>
</feature>
<dbReference type="SUPFAM" id="SSF51011">
    <property type="entry name" value="Glycosyl hydrolase domain"/>
    <property type="match status" value="1"/>
</dbReference>
<reference evidence="4" key="1">
    <citation type="journal article" date="2019" name="Int. J. Syst. Evol. Microbiol.">
        <title>The Global Catalogue of Microorganisms (GCM) 10K type strain sequencing project: providing services to taxonomists for standard genome sequencing and annotation.</title>
        <authorList>
            <consortium name="The Broad Institute Genomics Platform"/>
            <consortium name="The Broad Institute Genome Sequencing Center for Infectious Disease"/>
            <person name="Wu L."/>
            <person name="Ma J."/>
        </authorList>
    </citation>
    <scope>NUCLEOTIDE SEQUENCE [LARGE SCALE GENOMIC DNA]</scope>
    <source>
        <strain evidence="4">KCTC 52490</strain>
    </source>
</reference>
<protein>
    <recommendedName>
        <fullName evidence="5">Maltogenic Amylase C-terminal domain-containing protein</fullName>
    </recommendedName>
</protein>
<dbReference type="Gene3D" id="3.20.20.80">
    <property type="entry name" value="Glycosidases"/>
    <property type="match status" value="1"/>
</dbReference>
<dbReference type="InterPro" id="IPR006047">
    <property type="entry name" value="GH13_cat_dom"/>
</dbReference>
<dbReference type="Pfam" id="PF00128">
    <property type="entry name" value="Alpha-amylase"/>
    <property type="match status" value="1"/>
</dbReference>
<dbReference type="SUPFAM" id="SSF51445">
    <property type="entry name" value="(Trans)glycosidases"/>
    <property type="match status" value="1"/>
</dbReference>
<keyword evidence="4" id="KW-1185">Reference proteome</keyword>
<organism evidence="3 4">
    <name type="scientific">Spirosoma flavum</name>
    <dbReference type="NCBI Taxonomy" id="2048557"/>
    <lineage>
        <taxon>Bacteria</taxon>
        <taxon>Pseudomonadati</taxon>
        <taxon>Bacteroidota</taxon>
        <taxon>Cytophagia</taxon>
        <taxon>Cytophagales</taxon>
        <taxon>Cytophagaceae</taxon>
        <taxon>Spirosoma</taxon>
    </lineage>
</organism>
<evidence type="ECO:0008006" key="5">
    <source>
        <dbReference type="Google" id="ProtNLM"/>
    </source>
</evidence>
<evidence type="ECO:0000259" key="2">
    <source>
        <dbReference type="Pfam" id="PF22157"/>
    </source>
</evidence>
<dbReference type="Proteomes" id="UP001597512">
    <property type="component" value="Unassembled WGS sequence"/>
</dbReference>
<dbReference type="PANTHER" id="PTHR10357">
    <property type="entry name" value="ALPHA-AMYLASE FAMILY MEMBER"/>
    <property type="match status" value="1"/>
</dbReference>
<gene>
    <name evidence="3" type="ORF">ACFS25_03910</name>
</gene>
<dbReference type="InterPro" id="IPR054049">
    <property type="entry name" value="SupH-like_C"/>
</dbReference>
<dbReference type="PANTHER" id="PTHR10357:SF219">
    <property type="entry name" value="MALTOSE ALPHA-D-GLUCOSYLTRANSFERASE"/>
    <property type="match status" value="1"/>
</dbReference>